<evidence type="ECO:0000313" key="3">
    <source>
        <dbReference type="Proteomes" id="UP000011820"/>
    </source>
</evidence>
<organism evidence="2 3">
    <name type="scientific">Candidatus Liberibacter asiaticus str. gxpsy</name>
    <dbReference type="NCBI Taxonomy" id="1174529"/>
    <lineage>
        <taxon>Bacteria</taxon>
        <taxon>Pseudomonadati</taxon>
        <taxon>Pseudomonadota</taxon>
        <taxon>Alphaproteobacteria</taxon>
        <taxon>Hyphomicrobiales</taxon>
        <taxon>Rhizobiaceae</taxon>
        <taxon>Liberibacter</taxon>
    </lineage>
</organism>
<protein>
    <submittedName>
        <fullName evidence="2">Uncharacterized protein</fullName>
    </submittedName>
</protein>
<reference evidence="2 3" key="1">
    <citation type="journal article" date="2013" name="Genome Announc.">
        <title>Complete Genome Sequence of a Chinese Strain of 'Candidatus Liberibacter asiaticus'.</title>
        <authorList>
            <person name="Lin H."/>
            <person name="Han C.S."/>
            <person name="Liu B."/>
            <person name="Lou B."/>
            <person name="Bai X."/>
            <person name="Deng C."/>
            <person name="Civerolo E.L."/>
            <person name="Gupta G."/>
        </authorList>
    </citation>
    <scope>NUCLEOTIDE SEQUENCE [LARGE SCALE GENOMIC DNA]</scope>
    <source>
        <strain evidence="3">gxpsy</strain>
    </source>
</reference>
<evidence type="ECO:0000313" key="2">
    <source>
        <dbReference type="EMBL" id="AGH17319.1"/>
    </source>
</evidence>
<feature type="compositionally biased region" description="Basic and acidic residues" evidence="1">
    <location>
        <begin position="137"/>
        <end position="151"/>
    </location>
</feature>
<keyword evidence="3" id="KW-1185">Reference proteome</keyword>
<dbReference type="GeneID" id="93077310"/>
<dbReference type="EMBL" id="CP004005">
    <property type="protein sequence ID" value="AGH17319.1"/>
    <property type="molecule type" value="Genomic_DNA"/>
</dbReference>
<sequence>MTYLSVTWNDLVQVSILVFCFVSHFVQRKSFADVHEALERYKKVARVVGPHIPNSNVFSSSVRRTYWSERGDIINALDQDLQDVESIEVFEYLKTRLSDLEAHRRSMSFYFAKYPKKVGPSVIDVVYPHSHLVKEDKVDEKNSSSELKVDLNKLNAPGSP</sequence>
<dbReference type="Proteomes" id="UP000011820">
    <property type="component" value="Chromosome"/>
</dbReference>
<feature type="region of interest" description="Disordered" evidence="1">
    <location>
        <begin position="137"/>
        <end position="160"/>
    </location>
</feature>
<evidence type="ECO:0000256" key="1">
    <source>
        <dbReference type="SAM" id="MobiDB-lite"/>
    </source>
</evidence>
<name>A0ABN4B1I9_LIBAS</name>
<proteinExistence type="predicted"/>
<gene>
    <name evidence="2" type="ORF">WSI_04755</name>
</gene>
<dbReference type="RefSeq" id="WP_015452914.1">
    <property type="nucleotide sequence ID" value="NC_020549.1"/>
</dbReference>
<accession>A0ABN4B1I9</accession>